<gene>
    <name evidence="1" type="ORF">F444_15315</name>
</gene>
<protein>
    <submittedName>
        <fullName evidence="1">Uncharacterized protein</fullName>
    </submittedName>
</protein>
<accession>A0A080ZMC6</accession>
<sequence>MPPRTSVSKKSGENKLFEKKSACKRFNLPVPQDYVSPLKRRREARREAVSLKAERKIATAQELRAYAKQTKDRNEVVLIYGRFLWDSYHTTTQGRHIVRLHLYDAVTDDAVEDLLENYKYDGDHCFDSDKELMTATLWDEVKGCNGVPTPGDIVCISRFTGLDVFRGEACQFNTKLSGIKVEDFGQKEGSDKEKGRAHDGQD</sequence>
<organism evidence="1 2">
    <name type="scientific">Phytophthora nicotianae P1976</name>
    <dbReference type="NCBI Taxonomy" id="1317066"/>
    <lineage>
        <taxon>Eukaryota</taxon>
        <taxon>Sar</taxon>
        <taxon>Stramenopiles</taxon>
        <taxon>Oomycota</taxon>
        <taxon>Peronosporomycetes</taxon>
        <taxon>Peronosporales</taxon>
        <taxon>Peronosporaceae</taxon>
        <taxon>Phytophthora</taxon>
    </lineage>
</organism>
<dbReference type="AlphaFoldDB" id="A0A080ZMC6"/>
<proteinExistence type="predicted"/>
<evidence type="ECO:0000313" key="1">
    <source>
        <dbReference type="EMBL" id="ETO67787.1"/>
    </source>
</evidence>
<reference evidence="1 2" key="1">
    <citation type="submission" date="2013-11" db="EMBL/GenBank/DDBJ databases">
        <title>The Genome Sequence of Phytophthora parasitica P1976.</title>
        <authorList>
            <consortium name="The Broad Institute Genomics Platform"/>
            <person name="Russ C."/>
            <person name="Tyler B."/>
            <person name="Panabieres F."/>
            <person name="Shan W."/>
            <person name="Tripathy S."/>
            <person name="Grunwald N."/>
            <person name="Machado M."/>
            <person name="Johnson C.S."/>
            <person name="Walker B."/>
            <person name="Young S."/>
            <person name="Zeng Q."/>
            <person name="Gargeya S."/>
            <person name="Fitzgerald M."/>
            <person name="Haas B."/>
            <person name="Abouelleil A."/>
            <person name="Allen A.W."/>
            <person name="Alvarado L."/>
            <person name="Arachchi H.M."/>
            <person name="Berlin A.M."/>
            <person name="Chapman S.B."/>
            <person name="Gainer-Dewar J."/>
            <person name="Goldberg J."/>
            <person name="Griggs A."/>
            <person name="Gujja S."/>
            <person name="Hansen M."/>
            <person name="Howarth C."/>
            <person name="Imamovic A."/>
            <person name="Ireland A."/>
            <person name="Larimer J."/>
            <person name="McCowan C."/>
            <person name="Murphy C."/>
            <person name="Pearson M."/>
            <person name="Poon T.W."/>
            <person name="Priest M."/>
            <person name="Roberts A."/>
            <person name="Saif S."/>
            <person name="Shea T."/>
            <person name="Sisk P."/>
            <person name="Sykes S."/>
            <person name="Wortman J."/>
            <person name="Nusbaum C."/>
            <person name="Birren B."/>
        </authorList>
    </citation>
    <scope>NUCLEOTIDE SEQUENCE [LARGE SCALE GENOMIC DNA]</scope>
    <source>
        <strain evidence="1 2">P1976</strain>
    </source>
</reference>
<dbReference type="EMBL" id="ANJA01002837">
    <property type="protein sequence ID" value="ETO67787.1"/>
    <property type="molecule type" value="Genomic_DNA"/>
</dbReference>
<dbReference type="Proteomes" id="UP000028582">
    <property type="component" value="Unassembled WGS sequence"/>
</dbReference>
<evidence type="ECO:0000313" key="2">
    <source>
        <dbReference type="Proteomes" id="UP000028582"/>
    </source>
</evidence>
<name>A0A080ZMC6_PHYNI</name>
<comment type="caution">
    <text evidence="1">The sequence shown here is derived from an EMBL/GenBank/DDBJ whole genome shotgun (WGS) entry which is preliminary data.</text>
</comment>